<proteinExistence type="predicted"/>
<feature type="region of interest" description="Disordered" evidence="1">
    <location>
        <begin position="1"/>
        <end position="82"/>
    </location>
</feature>
<dbReference type="Proteomes" id="UP000221165">
    <property type="component" value="Unassembled WGS sequence"/>
</dbReference>
<evidence type="ECO:0000313" key="3">
    <source>
        <dbReference type="Proteomes" id="UP000221165"/>
    </source>
</evidence>
<dbReference type="GeneID" id="94428249"/>
<accession>A0A2C6K9L0</accession>
<comment type="caution">
    <text evidence="2">The sequence shown here is derived from an EMBL/GenBank/DDBJ whole genome shotgun (WGS) entry which is preliminary data.</text>
</comment>
<organism evidence="2 3">
    <name type="scientific">Cystoisospora suis</name>
    <dbReference type="NCBI Taxonomy" id="483139"/>
    <lineage>
        <taxon>Eukaryota</taxon>
        <taxon>Sar</taxon>
        <taxon>Alveolata</taxon>
        <taxon>Apicomplexa</taxon>
        <taxon>Conoidasida</taxon>
        <taxon>Coccidia</taxon>
        <taxon>Eucoccidiorida</taxon>
        <taxon>Eimeriorina</taxon>
        <taxon>Sarcocystidae</taxon>
        <taxon>Cystoisospora</taxon>
    </lineage>
</organism>
<keyword evidence="3" id="KW-1185">Reference proteome</keyword>
<evidence type="ECO:0000256" key="1">
    <source>
        <dbReference type="SAM" id="MobiDB-lite"/>
    </source>
</evidence>
<evidence type="ECO:0000313" key="2">
    <source>
        <dbReference type="EMBL" id="PHJ21311.1"/>
    </source>
</evidence>
<dbReference type="RefSeq" id="XP_067922995.1">
    <property type="nucleotide sequence ID" value="XM_068065038.1"/>
</dbReference>
<sequence>MRDVWESRRLQPPVKRVWSPKSHGAARTSDDPTRASADPSPSYERPRPKLWGSTFPGLPGVGSYKLREPTRSGTQPFLPRIS</sequence>
<reference evidence="2 3" key="1">
    <citation type="journal article" date="2017" name="Int. J. Parasitol.">
        <title>The genome of the protozoan parasite Cystoisospora suis and a reverse vaccinology approach to identify vaccine candidates.</title>
        <authorList>
            <person name="Palmieri N."/>
            <person name="Shrestha A."/>
            <person name="Ruttkowski B."/>
            <person name="Beck T."/>
            <person name="Vogl C."/>
            <person name="Tomley F."/>
            <person name="Blake D.P."/>
            <person name="Joachim A."/>
        </authorList>
    </citation>
    <scope>NUCLEOTIDE SEQUENCE [LARGE SCALE GENOMIC DNA]</scope>
    <source>
        <strain evidence="2 3">Wien I</strain>
    </source>
</reference>
<protein>
    <submittedName>
        <fullName evidence="2">Uncharacterized protein</fullName>
    </submittedName>
</protein>
<dbReference type="AlphaFoldDB" id="A0A2C6K9L0"/>
<name>A0A2C6K9L0_9APIC</name>
<dbReference type="VEuPathDB" id="ToxoDB:CSUI_004857"/>
<gene>
    <name evidence="2" type="ORF">CSUI_004857</name>
</gene>
<dbReference type="EMBL" id="MIGC01002319">
    <property type="protein sequence ID" value="PHJ21311.1"/>
    <property type="molecule type" value="Genomic_DNA"/>
</dbReference>